<accession>A0A1B7NKT8</accession>
<evidence type="ECO:0000313" key="1">
    <source>
        <dbReference type="EMBL" id="OAX77395.1"/>
    </source>
</evidence>
<reference evidence="1 2" key="1">
    <citation type="submission" date="2015-07" db="EMBL/GenBank/DDBJ databases">
        <title>Emmonsia species relationships and genome sequence.</title>
        <authorList>
            <person name="Cuomo C.A."/>
            <person name="Schwartz I.S."/>
            <person name="Kenyon C."/>
            <person name="de Hoog G.S."/>
            <person name="Govender N.P."/>
            <person name="Botha A."/>
            <person name="Moreno L."/>
            <person name="de Vries M."/>
            <person name="Munoz J.F."/>
            <person name="Stielow J.B."/>
        </authorList>
    </citation>
    <scope>NUCLEOTIDE SEQUENCE [LARGE SCALE GENOMIC DNA]</scope>
    <source>
        <strain evidence="1 2">CBS 136260</strain>
    </source>
</reference>
<protein>
    <submittedName>
        <fullName evidence="1">Uncharacterized protein</fullName>
    </submittedName>
</protein>
<comment type="caution">
    <text evidence="1">The sequence shown here is derived from an EMBL/GenBank/DDBJ whole genome shotgun (WGS) entry which is preliminary data.</text>
</comment>
<dbReference type="Proteomes" id="UP000091918">
    <property type="component" value="Unassembled WGS sequence"/>
</dbReference>
<dbReference type="AlphaFoldDB" id="A0A1B7NKT8"/>
<feature type="non-terminal residue" evidence="1">
    <location>
        <position position="1"/>
    </location>
</feature>
<dbReference type="EMBL" id="LGUA01002616">
    <property type="protein sequence ID" value="OAX77395.1"/>
    <property type="molecule type" value="Genomic_DNA"/>
</dbReference>
<name>A0A1B7NKT8_9EURO</name>
<evidence type="ECO:0000313" key="2">
    <source>
        <dbReference type="Proteomes" id="UP000091918"/>
    </source>
</evidence>
<organism evidence="1 2">
    <name type="scientific">Emergomyces africanus</name>
    <dbReference type="NCBI Taxonomy" id="1955775"/>
    <lineage>
        <taxon>Eukaryota</taxon>
        <taxon>Fungi</taxon>
        <taxon>Dikarya</taxon>
        <taxon>Ascomycota</taxon>
        <taxon>Pezizomycotina</taxon>
        <taxon>Eurotiomycetes</taxon>
        <taxon>Eurotiomycetidae</taxon>
        <taxon>Onygenales</taxon>
        <taxon>Ajellomycetaceae</taxon>
        <taxon>Emergomyces</taxon>
    </lineage>
</organism>
<sequence>VAVINQNIDPLIDPCINEALRDNNNNRSWVEHHEPGINTKPDTSALDWKKLLTETPKNRIIDSQQTMHARIDSYMFNILSPPCIDDVVEDNLHGLAQTHLITNKATLTTTASLSEHPKNTKELIEIRIEFHTQYINIEARVSSIIITVLG</sequence>
<gene>
    <name evidence="1" type="ORF">ACJ72_08307</name>
</gene>
<proteinExistence type="predicted"/>
<keyword evidence="2" id="KW-1185">Reference proteome</keyword>